<gene>
    <name evidence="3" type="ORF">GETHOR_03540</name>
</gene>
<dbReference type="Pfam" id="PF14371">
    <property type="entry name" value="DUF4412"/>
    <property type="match status" value="1"/>
</dbReference>
<proteinExistence type="predicted"/>
<feature type="signal peptide" evidence="1">
    <location>
        <begin position="1"/>
        <end position="20"/>
    </location>
</feature>
<organism evidence="3 4">
    <name type="scientific">Geothrix oryzae</name>
    <dbReference type="NCBI Taxonomy" id="2927975"/>
    <lineage>
        <taxon>Bacteria</taxon>
        <taxon>Pseudomonadati</taxon>
        <taxon>Acidobacteriota</taxon>
        <taxon>Holophagae</taxon>
        <taxon>Holophagales</taxon>
        <taxon>Holophagaceae</taxon>
        <taxon>Geothrix</taxon>
    </lineage>
</organism>
<protein>
    <recommendedName>
        <fullName evidence="2">DUF4412 domain-containing protein</fullName>
    </recommendedName>
</protein>
<name>A0ABM8DMU9_9BACT</name>
<dbReference type="InterPro" id="IPR025524">
    <property type="entry name" value="DUF4412"/>
</dbReference>
<reference evidence="4" key="1">
    <citation type="journal article" date="2023" name="Int. J. Syst. Evol. Microbiol.">
        <title>Mesoterricola silvestris gen. nov., sp. nov., Mesoterricola sediminis sp. nov., Geothrix oryzae sp. nov., Geothrix edaphica sp. nov., Geothrix rubra sp. nov., and Geothrix limicola sp. nov., six novel members of Acidobacteriota isolated from soils.</title>
        <authorList>
            <person name="Itoh H."/>
            <person name="Sugisawa Y."/>
            <person name="Mise K."/>
            <person name="Xu Z."/>
            <person name="Kuniyasu M."/>
            <person name="Ushijima N."/>
            <person name="Kawano K."/>
            <person name="Kobayashi E."/>
            <person name="Shiratori Y."/>
            <person name="Masuda Y."/>
            <person name="Senoo K."/>
        </authorList>
    </citation>
    <scope>NUCLEOTIDE SEQUENCE [LARGE SCALE GENOMIC DNA]</scope>
    <source>
        <strain evidence="4">Red222</strain>
    </source>
</reference>
<evidence type="ECO:0000256" key="1">
    <source>
        <dbReference type="SAM" id="SignalP"/>
    </source>
</evidence>
<keyword evidence="1" id="KW-0732">Signal</keyword>
<evidence type="ECO:0000313" key="3">
    <source>
        <dbReference type="EMBL" id="BDU68253.1"/>
    </source>
</evidence>
<dbReference type="RefSeq" id="WP_286354877.1">
    <property type="nucleotide sequence ID" value="NZ_AP027079.1"/>
</dbReference>
<feature type="domain" description="DUF4412" evidence="2">
    <location>
        <begin position="109"/>
        <end position="227"/>
    </location>
</feature>
<feature type="chain" id="PRO_5045979598" description="DUF4412 domain-containing protein" evidence="1">
    <location>
        <begin position="21"/>
        <end position="244"/>
    </location>
</feature>
<dbReference type="Proteomes" id="UP001242010">
    <property type="component" value="Chromosome"/>
</dbReference>
<keyword evidence="4" id="KW-1185">Reference proteome</keyword>
<accession>A0ABM8DMU9</accession>
<sequence length="244" mass="26410">MPKLLVLALGMILSAAGLLAGDLTITSQVTGKGALAKDGSQVQYLSATRMRVNHAGSKTDSLVDYGQEVIYSIDHGKKVTTKFTFKDMQETMQALEDQMAGMPEMVTKMMFGDVSEVKVEQLGPDTVMGRPCKKVRITLGKMVEDLSVDPSLQFPIKDYAKSMAMLNRAPGPMGALFKRVYQETAKLKGVPLRTRITGLMGMDVTTEATAIASTPIPDSIWALPAGYALKDGGKEMKESLKGKR</sequence>
<evidence type="ECO:0000259" key="2">
    <source>
        <dbReference type="Pfam" id="PF14371"/>
    </source>
</evidence>
<dbReference type="EMBL" id="AP027079">
    <property type="protein sequence ID" value="BDU68253.1"/>
    <property type="molecule type" value="Genomic_DNA"/>
</dbReference>
<evidence type="ECO:0000313" key="4">
    <source>
        <dbReference type="Proteomes" id="UP001242010"/>
    </source>
</evidence>